<reference evidence="2 3" key="1">
    <citation type="submission" date="2022-10" db="EMBL/GenBank/DDBJ databases">
        <title>Aestuariibacter sp. AA17 isolated from Montipora capitata coral fragment.</title>
        <authorList>
            <person name="Emsley S.A."/>
            <person name="Pfannmuller K.M."/>
            <person name="Loughran R.M."/>
            <person name="Shlafstein M."/>
            <person name="Papke E."/>
            <person name="Saw J.H."/>
            <person name="Ushijima B."/>
            <person name="Videau P."/>
        </authorList>
    </citation>
    <scope>NUCLEOTIDE SEQUENCE [LARGE SCALE GENOMIC DNA]</scope>
    <source>
        <strain evidence="2 3">AA17</strain>
    </source>
</reference>
<dbReference type="EMBL" id="JAOWKX010000001">
    <property type="protein sequence ID" value="MCV2883350.1"/>
    <property type="molecule type" value="Genomic_DNA"/>
</dbReference>
<protein>
    <recommendedName>
        <fullName evidence="4">DUF4352 domain-containing protein</fullName>
    </recommendedName>
</protein>
<evidence type="ECO:0000256" key="1">
    <source>
        <dbReference type="SAM" id="Phobius"/>
    </source>
</evidence>
<evidence type="ECO:0000313" key="2">
    <source>
        <dbReference type="EMBL" id="MCV2883350.1"/>
    </source>
</evidence>
<sequence>MENSVVAEEVKSSSALKVILSFVVGILGVLWAVVQYVFPDPLTYLYGVIRPEYVLVLIGALVFFFAIAILVSSYLKNKITFFITSPLVFIASCFTFFLIGMEYNSPDFTEGLPRVTAQHGSLYHKGVEFAHRACQREADTISCYVVVKNRRGQRRVDADSWRLVMKDGAIFNDYDMYRGGQKVERYGRNLDLPQGVEARVKVVFYGVDLHYGHILKLGFEASNKELGFKNIGIQ</sequence>
<keyword evidence="1" id="KW-0472">Membrane</keyword>
<accession>A0ABT3A3T7</accession>
<evidence type="ECO:0000313" key="3">
    <source>
        <dbReference type="Proteomes" id="UP001652504"/>
    </source>
</evidence>
<keyword evidence="1" id="KW-1133">Transmembrane helix</keyword>
<organism evidence="2 3">
    <name type="scientific">Fluctibacter corallii</name>
    <dbReference type="NCBI Taxonomy" id="2984329"/>
    <lineage>
        <taxon>Bacteria</taxon>
        <taxon>Pseudomonadati</taxon>
        <taxon>Pseudomonadota</taxon>
        <taxon>Gammaproteobacteria</taxon>
        <taxon>Alteromonadales</taxon>
        <taxon>Alteromonadaceae</taxon>
        <taxon>Fluctibacter</taxon>
    </lineage>
</organism>
<feature type="transmembrane region" description="Helical" evidence="1">
    <location>
        <begin position="53"/>
        <end position="72"/>
    </location>
</feature>
<keyword evidence="3" id="KW-1185">Reference proteome</keyword>
<feature type="transmembrane region" description="Helical" evidence="1">
    <location>
        <begin position="79"/>
        <end position="99"/>
    </location>
</feature>
<feature type="transmembrane region" description="Helical" evidence="1">
    <location>
        <begin position="18"/>
        <end position="38"/>
    </location>
</feature>
<dbReference type="Proteomes" id="UP001652504">
    <property type="component" value="Unassembled WGS sequence"/>
</dbReference>
<name>A0ABT3A3T7_9ALTE</name>
<proteinExistence type="predicted"/>
<gene>
    <name evidence="2" type="ORF">OE749_01395</name>
</gene>
<evidence type="ECO:0008006" key="4">
    <source>
        <dbReference type="Google" id="ProtNLM"/>
    </source>
</evidence>
<comment type="caution">
    <text evidence="2">The sequence shown here is derived from an EMBL/GenBank/DDBJ whole genome shotgun (WGS) entry which is preliminary data.</text>
</comment>
<keyword evidence="1" id="KW-0812">Transmembrane</keyword>
<dbReference type="RefSeq" id="WP_263710551.1">
    <property type="nucleotide sequence ID" value="NZ_JAOWKX010000001.1"/>
</dbReference>